<dbReference type="PROSITE" id="PS00211">
    <property type="entry name" value="ABC_TRANSPORTER_1"/>
    <property type="match status" value="1"/>
</dbReference>
<reference evidence="11" key="1">
    <citation type="submission" date="2022-07" db="EMBL/GenBank/DDBJ databases">
        <authorList>
            <person name="Otstavnykh N."/>
            <person name="Isaeva M."/>
            <person name="Bystritskaya E."/>
        </authorList>
    </citation>
    <scope>NUCLEOTIDE SEQUENCE</scope>
    <source>
        <strain evidence="11">KCTC 52189</strain>
    </source>
</reference>
<keyword evidence="6 8" id="KW-1133">Transmembrane helix</keyword>
<name>A0AAE3WCD7_9RHOB</name>
<feature type="transmembrane region" description="Helical" evidence="8">
    <location>
        <begin position="155"/>
        <end position="178"/>
    </location>
</feature>
<feature type="transmembrane region" description="Helical" evidence="8">
    <location>
        <begin position="268"/>
        <end position="291"/>
    </location>
</feature>
<sequence>MRRRRTYTDANLNDERISGWRTIRRVAPYLWPAEHAWVKRRVVLAMLALLLSKLIAVATPVLYKWAVDSLSGQGASDLLLGAVGLTLAYGIARLMSNGFQQLRDAIFAAVGQRALRQLALETFRHIHQLSMRYHITRKTGGLSRIIERGVKGVEFLLRFLLFSIGPLVLELLMIAGVLFFLFDAWYLAAVALTIALYVWFTFKVTEWRVKLRREMNDQDTDANQKAIDSLLNFETVKYFGAEEREATRYDGAMAKYAQAALKTAYSLAFLNFGQAFLITGGLVAVMVMAAIGVEQGHLTVGDFVMVNAYMIQITMPLNFLGTVYREIRQALVDMGEMFDLLEQPAEVSDKPGATPLRVDGGTVRLDDVRFGYETERPILKGVSLEVPAGQTVAIVGSSGSGKSTIGRLLFRFYDVQGGSLEIDGQDVRDVTQKSLHDAIGVVPQDTVLFNDTIRYNIAYGKDGATEEEIVAAAKSAQIHEFIQGLPLGYDTAVGERGLKLSGGEKQRVGIARTLLKNPPILLLDEATSALDTETEQEIQGALQRAGQGRTVITIAHRLSTIADADRIIVLENGEIVEEGHHADLLARQGRYASLWARQAAEQEEQAA</sequence>
<dbReference type="CDD" id="cd18582">
    <property type="entry name" value="ABC_6TM_ATM1_ABCB7"/>
    <property type="match status" value="1"/>
</dbReference>
<keyword evidence="12" id="KW-1185">Reference proteome</keyword>
<evidence type="ECO:0000256" key="4">
    <source>
        <dbReference type="ARBA" id="ARBA00022741"/>
    </source>
</evidence>
<dbReference type="InterPro" id="IPR003593">
    <property type="entry name" value="AAA+_ATPase"/>
</dbReference>
<dbReference type="CDD" id="cd03253">
    <property type="entry name" value="ABCC_ATM1_transporter"/>
    <property type="match status" value="1"/>
</dbReference>
<dbReference type="FunFam" id="3.40.50.300:FF:000186">
    <property type="entry name" value="ATP-binding cassette sub-family B member 7, mitochondrial"/>
    <property type="match status" value="1"/>
</dbReference>
<keyword evidence="4" id="KW-0547">Nucleotide-binding</keyword>
<dbReference type="Proteomes" id="UP001226762">
    <property type="component" value="Unassembled WGS sequence"/>
</dbReference>
<keyword evidence="2" id="KW-0813">Transport</keyword>
<dbReference type="PANTHER" id="PTHR24221:SF402">
    <property type="entry name" value="IRON-SULFUR CLUSTERS TRANSPORTER ABCB7, MITOCHONDRIAL"/>
    <property type="match status" value="1"/>
</dbReference>
<dbReference type="PANTHER" id="PTHR24221">
    <property type="entry name" value="ATP-BINDING CASSETTE SUB-FAMILY B"/>
    <property type="match status" value="1"/>
</dbReference>
<keyword evidence="5 11" id="KW-0067">ATP-binding</keyword>
<dbReference type="InterPro" id="IPR036640">
    <property type="entry name" value="ABC1_TM_sf"/>
</dbReference>
<dbReference type="GO" id="GO:0006879">
    <property type="term" value="P:intracellular iron ion homeostasis"/>
    <property type="evidence" value="ECO:0007669"/>
    <property type="project" value="TreeGrafter"/>
</dbReference>
<evidence type="ECO:0000256" key="6">
    <source>
        <dbReference type="ARBA" id="ARBA00022989"/>
    </source>
</evidence>
<evidence type="ECO:0000256" key="5">
    <source>
        <dbReference type="ARBA" id="ARBA00022840"/>
    </source>
</evidence>
<evidence type="ECO:0000256" key="8">
    <source>
        <dbReference type="SAM" id="Phobius"/>
    </source>
</evidence>
<organism evidence="11 12">
    <name type="scientific">Marimonas arenosa</name>
    <dbReference type="NCBI Taxonomy" id="1795305"/>
    <lineage>
        <taxon>Bacteria</taxon>
        <taxon>Pseudomonadati</taxon>
        <taxon>Pseudomonadota</taxon>
        <taxon>Alphaproteobacteria</taxon>
        <taxon>Rhodobacterales</taxon>
        <taxon>Paracoccaceae</taxon>
        <taxon>Marimonas</taxon>
    </lineage>
</organism>
<proteinExistence type="predicted"/>
<protein>
    <submittedName>
        <fullName evidence="11">ABC transporter ATP-binding protein/permease</fullName>
    </submittedName>
</protein>
<dbReference type="Gene3D" id="1.20.1560.10">
    <property type="entry name" value="ABC transporter type 1, transmembrane domain"/>
    <property type="match status" value="1"/>
</dbReference>
<evidence type="ECO:0000259" key="10">
    <source>
        <dbReference type="PROSITE" id="PS50929"/>
    </source>
</evidence>
<feature type="transmembrane region" description="Helical" evidence="8">
    <location>
        <begin position="42"/>
        <end position="66"/>
    </location>
</feature>
<evidence type="ECO:0000256" key="7">
    <source>
        <dbReference type="ARBA" id="ARBA00023136"/>
    </source>
</evidence>
<feature type="transmembrane region" description="Helical" evidence="8">
    <location>
        <begin position="303"/>
        <end position="324"/>
    </location>
</feature>
<dbReference type="InterPro" id="IPR003439">
    <property type="entry name" value="ABC_transporter-like_ATP-bd"/>
</dbReference>
<evidence type="ECO:0000259" key="9">
    <source>
        <dbReference type="PROSITE" id="PS50893"/>
    </source>
</evidence>
<dbReference type="GO" id="GO:0005524">
    <property type="term" value="F:ATP binding"/>
    <property type="evidence" value="ECO:0007669"/>
    <property type="project" value="UniProtKB-KW"/>
</dbReference>
<dbReference type="AlphaFoldDB" id="A0AAE3WCD7"/>
<evidence type="ECO:0000313" key="11">
    <source>
        <dbReference type="EMBL" id="MDQ2089192.1"/>
    </source>
</evidence>
<keyword evidence="7 8" id="KW-0472">Membrane</keyword>
<feature type="transmembrane region" description="Helical" evidence="8">
    <location>
        <begin position="184"/>
        <end position="202"/>
    </location>
</feature>
<evidence type="ECO:0000256" key="3">
    <source>
        <dbReference type="ARBA" id="ARBA00022692"/>
    </source>
</evidence>
<dbReference type="GO" id="GO:0140359">
    <property type="term" value="F:ABC-type transporter activity"/>
    <property type="evidence" value="ECO:0007669"/>
    <property type="project" value="InterPro"/>
</dbReference>
<dbReference type="EMBL" id="JANHAX010000001">
    <property type="protein sequence ID" value="MDQ2089192.1"/>
    <property type="molecule type" value="Genomic_DNA"/>
</dbReference>
<feature type="transmembrane region" description="Helical" evidence="8">
    <location>
        <begin position="78"/>
        <end position="95"/>
    </location>
</feature>
<dbReference type="SMART" id="SM00382">
    <property type="entry name" value="AAA"/>
    <property type="match status" value="1"/>
</dbReference>
<feature type="domain" description="ABC transmembrane type-1" evidence="10">
    <location>
        <begin position="43"/>
        <end position="329"/>
    </location>
</feature>
<evidence type="ECO:0000256" key="1">
    <source>
        <dbReference type="ARBA" id="ARBA00004651"/>
    </source>
</evidence>
<keyword evidence="3 8" id="KW-0812">Transmembrane</keyword>
<dbReference type="SUPFAM" id="SSF90123">
    <property type="entry name" value="ABC transporter transmembrane region"/>
    <property type="match status" value="1"/>
</dbReference>
<comment type="subcellular location">
    <subcellularLocation>
        <location evidence="1">Cell membrane</location>
        <topology evidence="1">Multi-pass membrane protein</topology>
    </subcellularLocation>
</comment>
<reference evidence="11" key="2">
    <citation type="submission" date="2023-02" db="EMBL/GenBank/DDBJ databases">
        <title>'Rhodoalgimonas zhirmunskyi' gen. nov., isolated from a red alga.</title>
        <authorList>
            <person name="Nedashkovskaya O.I."/>
            <person name="Otstavnykh N.Y."/>
            <person name="Bystritskaya E.P."/>
            <person name="Balabanova L.A."/>
            <person name="Isaeva M.P."/>
        </authorList>
    </citation>
    <scope>NUCLEOTIDE SEQUENCE</scope>
    <source>
        <strain evidence="11">KCTC 52189</strain>
    </source>
</reference>
<dbReference type="InterPro" id="IPR027417">
    <property type="entry name" value="P-loop_NTPase"/>
</dbReference>
<gene>
    <name evidence="11" type="ORF">NO357_04665</name>
</gene>
<dbReference type="InterPro" id="IPR017871">
    <property type="entry name" value="ABC_transporter-like_CS"/>
</dbReference>
<dbReference type="Gene3D" id="3.40.50.300">
    <property type="entry name" value="P-loop containing nucleotide triphosphate hydrolases"/>
    <property type="match status" value="1"/>
</dbReference>
<dbReference type="GO" id="GO:0016887">
    <property type="term" value="F:ATP hydrolysis activity"/>
    <property type="evidence" value="ECO:0007669"/>
    <property type="project" value="InterPro"/>
</dbReference>
<dbReference type="GO" id="GO:0005886">
    <property type="term" value="C:plasma membrane"/>
    <property type="evidence" value="ECO:0007669"/>
    <property type="project" value="UniProtKB-SubCell"/>
</dbReference>
<comment type="caution">
    <text evidence="11">The sequence shown here is derived from an EMBL/GenBank/DDBJ whole genome shotgun (WGS) entry which is preliminary data.</text>
</comment>
<dbReference type="PROSITE" id="PS50893">
    <property type="entry name" value="ABC_TRANSPORTER_2"/>
    <property type="match status" value="1"/>
</dbReference>
<dbReference type="InterPro" id="IPR011527">
    <property type="entry name" value="ABC1_TM_dom"/>
</dbReference>
<dbReference type="Pfam" id="PF00664">
    <property type="entry name" value="ABC_membrane"/>
    <property type="match status" value="1"/>
</dbReference>
<dbReference type="Pfam" id="PF00005">
    <property type="entry name" value="ABC_tran"/>
    <property type="match status" value="1"/>
</dbReference>
<evidence type="ECO:0000313" key="12">
    <source>
        <dbReference type="Proteomes" id="UP001226762"/>
    </source>
</evidence>
<accession>A0AAE3WCD7</accession>
<evidence type="ECO:0000256" key="2">
    <source>
        <dbReference type="ARBA" id="ARBA00022448"/>
    </source>
</evidence>
<dbReference type="InterPro" id="IPR039421">
    <property type="entry name" value="Type_1_exporter"/>
</dbReference>
<dbReference type="RefSeq" id="WP_306734441.1">
    <property type="nucleotide sequence ID" value="NZ_JANHAX010000001.1"/>
</dbReference>
<dbReference type="PROSITE" id="PS50929">
    <property type="entry name" value="ABC_TM1F"/>
    <property type="match status" value="1"/>
</dbReference>
<feature type="domain" description="ABC transporter" evidence="9">
    <location>
        <begin position="363"/>
        <end position="597"/>
    </location>
</feature>
<dbReference type="SUPFAM" id="SSF52540">
    <property type="entry name" value="P-loop containing nucleoside triphosphate hydrolases"/>
    <property type="match status" value="1"/>
</dbReference>